<keyword evidence="2" id="KW-0646">Protease inhibitor</keyword>
<evidence type="ECO:0000256" key="5">
    <source>
        <dbReference type="ARBA" id="ARBA00022729"/>
    </source>
</evidence>
<evidence type="ECO:0000256" key="14">
    <source>
        <dbReference type="SAM" id="Phobius"/>
    </source>
</evidence>
<dbReference type="PROSITE" id="PS00319">
    <property type="entry name" value="APP_CUBD"/>
    <property type="match status" value="1"/>
</dbReference>
<feature type="region of interest" description="Disordered" evidence="13">
    <location>
        <begin position="264"/>
        <end position="285"/>
    </location>
</feature>
<dbReference type="Gene3D" id="3.30.1490.140">
    <property type="entry name" value="Amyloidogenic glycoprotein, copper-binding domain"/>
    <property type="match status" value="1"/>
</dbReference>
<feature type="region of interest" description="CuBD subdomain" evidence="12">
    <location>
        <begin position="129"/>
        <end position="187"/>
    </location>
</feature>
<dbReference type="FunFam" id="1.20.120.770:FF:000001">
    <property type="entry name" value="Amyloid beta A4 protein-like isoform 1"/>
    <property type="match status" value="1"/>
</dbReference>
<comment type="caution">
    <text evidence="12">Lacks conserved residue(s) required for the propagation of feature annotation.</text>
</comment>
<feature type="region of interest" description="GFLD subdomain" evidence="12">
    <location>
        <begin position="28"/>
        <end position="121"/>
    </location>
</feature>
<dbReference type="PRINTS" id="PR00203">
    <property type="entry name" value="AMYLOIDA4"/>
</dbReference>
<dbReference type="InterPro" id="IPR008154">
    <property type="entry name" value="Amyloid_glyco_extra"/>
</dbReference>
<dbReference type="SMART" id="SM00006">
    <property type="entry name" value="A4_EXTRA"/>
    <property type="match status" value="1"/>
</dbReference>
<feature type="region of interest" description="Disordered" evidence="13">
    <location>
        <begin position="195"/>
        <end position="218"/>
    </location>
</feature>
<dbReference type="SUPFAM" id="SSF89811">
    <property type="entry name" value="Amyloid beta a4 protein copper binding domain (domain 2)"/>
    <property type="match status" value="1"/>
</dbReference>
<dbReference type="EMBL" id="JABVXQ010000013">
    <property type="protein sequence ID" value="KAF6080480.1"/>
    <property type="molecule type" value="Genomic_DNA"/>
</dbReference>
<evidence type="ECO:0000256" key="10">
    <source>
        <dbReference type="ARBA" id="ARBA00023157"/>
    </source>
</evidence>
<evidence type="ECO:0000256" key="2">
    <source>
        <dbReference type="ARBA" id="ARBA00022690"/>
    </source>
</evidence>
<feature type="domain" description="E2" evidence="16">
    <location>
        <begin position="302"/>
        <end position="493"/>
    </location>
</feature>
<dbReference type="Pfam" id="PF02177">
    <property type="entry name" value="APP_N"/>
    <property type="match status" value="1"/>
</dbReference>
<dbReference type="Gene3D" id="1.20.120.770">
    <property type="entry name" value="Amyloid precursor protein, E2 domain"/>
    <property type="match status" value="1"/>
</dbReference>
<dbReference type="InterPro" id="IPR019543">
    <property type="entry name" value="APP_amyloid_C"/>
</dbReference>
<dbReference type="Pfam" id="PF10515">
    <property type="entry name" value="APP_amyloid"/>
    <property type="match status" value="1"/>
</dbReference>
<feature type="transmembrane region" description="Helical" evidence="14">
    <location>
        <begin position="611"/>
        <end position="633"/>
    </location>
</feature>
<feature type="disulfide bond" evidence="12">
    <location>
        <begin position="142"/>
        <end position="172"/>
    </location>
</feature>
<evidence type="ECO:0000313" key="17">
    <source>
        <dbReference type="EMBL" id="KAF6080480.1"/>
    </source>
</evidence>
<dbReference type="GO" id="GO:0008201">
    <property type="term" value="F:heparin binding"/>
    <property type="evidence" value="ECO:0007669"/>
    <property type="project" value="UniProtKB-UniRule"/>
</dbReference>
<feature type="disulfide bond" evidence="12">
    <location>
        <begin position="98"/>
        <end position="105"/>
    </location>
</feature>
<comment type="similarity">
    <text evidence="12">Belongs to the APP family.</text>
</comment>
<keyword evidence="5" id="KW-0732">Signal</keyword>
<keyword evidence="11" id="KW-0325">Glycoprotein</keyword>
<accession>A0A833YWF1</accession>
<dbReference type="AlphaFoldDB" id="A0A833YWF1"/>
<dbReference type="InterPro" id="IPR036454">
    <property type="entry name" value="Amyloid_glyco_heparin-bd_sf"/>
</dbReference>
<dbReference type="InterPro" id="IPR015849">
    <property type="entry name" value="Amyloid_glyco_heparin-bd"/>
</dbReference>
<dbReference type="InterPro" id="IPR008155">
    <property type="entry name" value="Amyloid_glyco"/>
</dbReference>
<dbReference type="InterPro" id="IPR024329">
    <property type="entry name" value="Amyloid_glyco_E2_domain"/>
</dbReference>
<keyword evidence="8" id="KW-0186">Copper</keyword>
<dbReference type="FunFam" id="3.30.1490.140:FF:000001">
    <property type="entry name" value="Amyloid beta (A4) protein b"/>
    <property type="match status" value="1"/>
</dbReference>
<dbReference type="InterPro" id="IPR011178">
    <property type="entry name" value="Amyloid_glyco_Cu-bd"/>
</dbReference>
<evidence type="ECO:0000313" key="18">
    <source>
        <dbReference type="Proteomes" id="UP000664940"/>
    </source>
</evidence>
<name>A0A833YWF1_9CHIR</name>
<dbReference type="Gene3D" id="3.90.570.10">
    <property type="entry name" value="Amyloidogenic glycoprotein, heparin-binding domain"/>
    <property type="match status" value="1"/>
</dbReference>
<evidence type="ECO:0000256" key="12">
    <source>
        <dbReference type="PROSITE-ProRule" id="PRU01217"/>
    </source>
</evidence>
<evidence type="ECO:0000256" key="7">
    <source>
        <dbReference type="ARBA" id="ARBA00022989"/>
    </source>
</evidence>
<dbReference type="GO" id="GO:0012505">
    <property type="term" value="C:endomembrane system"/>
    <property type="evidence" value="ECO:0007669"/>
    <property type="project" value="UniProtKB-ARBA"/>
</dbReference>
<evidence type="ECO:0000256" key="13">
    <source>
        <dbReference type="SAM" id="MobiDB-lite"/>
    </source>
</evidence>
<dbReference type="CDD" id="cd21709">
    <property type="entry name" value="JMTM_APLP2"/>
    <property type="match status" value="1"/>
</dbReference>
<feature type="domain" description="E1" evidence="15">
    <location>
        <begin position="28"/>
        <end position="187"/>
    </location>
</feature>
<dbReference type="PANTHER" id="PTHR23103">
    <property type="entry name" value="ALZHEIMER'S DISEASE BETA-AMYLOID RELATED"/>
    <property type="match status" value="1"/>
</dbReference>
<evidence type="ECO:0000256" key="9">
    <source>
        <dbReference type="ARBA" id="ARBA00023136"/>
    </source>
</evidence>
<evidence type="ECO:0000259" key="15">
    <source>
        <dbReference type="PROSITE" id="PS51869"/>
    </source>
</evidence>
<feature type="disulfide bond" evidence="12">
    <location>
        <begin position="156"/>
        <end position="184"/>
    </location>
</feature>
<dbReference type="PROSITE" id="PS51870">
    <property type="entry name" value="APP_E2"/>
    <property type="match status" value="1"/>
</dbReference>
<dbReference type="SUPFAM" id="SSF56491">
    <property type="entry name" value="A heparin-binding domain"/>
    <property type="match status" value="1"/>
</dbReference>
<evidence type="ECO:0000256" key="8">
    <source>
        <dbReference type="ARBA" id="ARBA00023008"/>
    </source>
</evidence>
<dbReference type="GO" id="GO:0004867">
    <property type="term" value="F:serine-type endopeptidase inhibitor activity"/>
    <property type="evidence" value="ECO:0007669"/>
    <property type="project" value="UniProtKB-KW"/>
</dbReference>
<feature type="compositionally biased region" description="Acidic residues" evidence="13">
    <location>
        <begin position="198"/>
        <end position="218"/>
    </location>
</feature>
<dbReference type="PROSITE" id="PS00320">
    <property type="entry name" value="APP_INTRA"/>
    <property type="match status" value="1"/>
</dbReference>
<keyword evidence="3 14" id="KW-0812">Transmembrane</keyword>
<dbReference type="Gene3D" id="2.30.29.30">
    <property type="entry name" value="Pleckstrin-homology domain (PH domain)/Phosphotyrosine-binding domain (PTB)"/>
    <property type="match status" value="1"/>
</dbReference>
<dbReference type="GO" id="GO:0007409">
    <property type="term" value="P:axonogenesis"/>
    <property type="evidence" value="ECO:0007669"/>
    <property type="project" value="TreeGrafter"/>
</dbReference>
<evidence type="ECO:0000259" key="16">
    <source>
        <dbReference type="PROSITE" id="PS51870"/>
    </source>
</evidence>
<protein>
    <submittedName>
        <fullName evidence="17">Amyloid beta like protein 2</fullName>
    </submittedName>
</protein>
<dbReference type="InterPro" id="IPR019744">
    <property type="entry name" value="APP_CUBD_CS"/>
</dbReference>
<dbReference type="GO" id="GO:0099503">
    <property type="term" value="C:secretory vesicle"/>
    <property type="evidence" value="ECO:0007669"/>
    <property type="project" value="UniProtKB-ARBA"/>
</dbReference>
<dbReference type="Gene3D" id="6.10.250.1670">
    <property type="match status" value="1"/>
</dbReference>
<keyword evidence="6" id="KW-0722">Serine protease inhibitor</keyword>
<gene>
    <name evidence="17" type="ORF">HJG60_000819</name>
</gene>
<comment type="subcellular location">
    <subcellularLocation>
        <location evidence="1">Membrane</location>
        <topology evidence="1">Single-pass type I membrane protein</topology>
    </subcellularLocation>
</comment>
<dbReference type="Pfam" id="PF12924">
    <property type="entry name" value="APP_Cu_bd"/>
    <property type="match status" value="1"/>
</dbReference>
<feature type="disulfide bond" evidence="12">
    <location>
        <begin position="131"/>
        <end position="185"/>
    </location>
</feature>
<dbReference type="GO" id="GO:0007417">
    <property type="term" value="P:central nervous system development"/>
    <property type="evidence" value="ECO:0007669"/>
    <property type="project" value="TreeGrafter"/>
</dbReference>
<keyword evidence="9 14" id="KW-0472">Membrane</keyword>
<evidence type="ECO:0000256" key="4">
    <source>
        <dbReference type="ARBA" id="ARBA00022723"/>
    </source>
</evidence>
<organism evidence="17 18">
    <name type="scientific">Phyllostomus discolor</name>
    <name type="common">pale spear-nosed bat</name>
    <dbReference type="NCBI Taxonomy" id="89673"/>
    <lineage>
        <taxon>Eukaryota</taxon>
        <taxon>Metazoa</taxon>
        <taxon>Chordata</taxon>
        <taxon>Craniata</taxon>
        <taxon>Vertebrata</taxon>
        <taxon>Euteleostomi</taxon>
        <taxon>Mammalia</taxon>
        <taxon>Eutheria</taxon>
        <taxon>Laurasiatheria</taxon>
        <taxon>Chiroptera</taxon>
        <taxon>Yangochiroptera</taxon>
        <taxon>Phyllostomidae</taxon>
        <taxon>Phyllostominae</taxon>
        <taxon>Phyllostomus</taxon>
    </lineage>
</organism>
<keyword evidence="4" id="KW-0479">Metal-binding</keyword>
<dbReference type="Proteomes" id="UP000664940">
    <property type="component" value="Unassembled WGS sequence"/>
</dbReference>
<dbReference type="PANTHER" id="PTHR23103:SF14">
    <property type="entry name" value="AMYLOID BETA PRECURSOR LIKE PROTEIN 2"/>
    <property type="match status" value="1"/>
</dbReference>
<dbReference type="InterPro" id="IPR019745">
    <property type="entry name" value="Amyloid_glyco_intracell_CS"/>
</dbReference>
<dbReference type="Pfam" id="PF12925">
    <property type="entry name" value="APP_E2"/>
    <property type="match status" value="1"/>
</dbReference>
<sequence length="680" mass="77824">MRASVGRPDLEAVRTIGALAANAGTGFAVAEPQIAMFCGKLNMHVNIQTGKWEPDPTGTKSCFGTKEEVLQYCQEMYPELQITNVMEANQPVGVDNWCRRDKKQCKNHIVIPFKCLVGEFVSDVLLVPEKCQFFHKERMEVCENHQHWHTVVKEACLTQGMTLYSYGMLLPCGVDQFHGTEYVCCPQIKAVQSAVTKEEEEVEEEEEEDGEEEEEEDYEIYKSEFPTEADLEDFTEAAVDDDGEDEEEEEEVVEDRDYYYDNFKGDDYNEENPTEPSNEGTISEKEVTHDVKVPPTPLPTNDVDVYFETSADDNEHARFQKAKEQLEIRHRNRMDRVKKEWEEAELQAKNLPKAERQTLIQHFQAMVKALEKEAASEKQQLVETHLARVEAMLNDRRRVALENYLAALQSDPPRPHRILQALRRYVRAENKDRLHTIHHYQHVLAVDPEKAAQMKSQVMTHLHVIEERRNQSLSLLYKVPYVAQEIQEEIDELLQEQRADMDQFTSSISETPVDVRVSSEESDEIPPFHPFHPFPSLPESEGSGLGEQDGGLIGAEEKVINSKNKVDENMVIDETLDVKEMIFNSERVGGLEEEPESVAPLREDFSLSSSALIGLLVIAVAIATVIVISLVMLRKRQYGTISHGIVEVDPMLTPEERHLNKMQNHGYENPTYKYLEQMQV</sequence>
<dbReference type="InterPro" id="IPR011993">
    <property type="entry name" value="PH-like_dom_sf"/>
</dbReference>
<keyword evidence="7 14" id="KW-1133">Transmembrane helix</keyword>
<keyword evidence="10 12" id="KW-1015">Disulfide bond</keyword>
<dbReference type="SUPFAM" id="SSF109843">
    <property type="entry name" value="CAPPD, an extracellular domain of amyloid beta A4 protein"/>
    <property type="match status" value="1"/>
</dbReference>
<dbReference type="InterPro" id="IPR036176">
    <property type="entry name" value="E2_sf"/>
</dbReference>
<evidence type="ECO:0000256" key="3">
    <source>
        <dbReference type="ARBA" id="ARBA00022692"/>
    </source>
</evidence>
<dbReference type="PROSITE" id="PS51869">
    <property type="entry name" value="APP_E1"/>
    <property type="match status" value="1"/>
</dbReference>
<evidence type="ECO:0000256" key="1">
    <source>
        <dbReference type="ARBA" id="ARBA00004479"/>
    </source>
</evidence>
<comment type="caution">
    <text evidence="17">The sequence shown here is derived from an EMBL/GenBank/DDBJ whole genome shotgun (WGS) entry which is preliminary data.</text>
</comment>
<evidence type="ECO:0000256" key="11">
    <source>
        <dbReference type="ARBA" id="ARBA00023180"/>
    </source>
</evidence>
<dbReference type="GO" id="GO:0046914">
    <property type="term" value="F:transition metal ion binding"/>
    <property type="evidence" value="ECO:0007669"/>
    <property type="project" value="InterPro"/>
</dbReference>
<evidence type="ECO:0000256" key="6">
    <source>
        <dbReference type="ARBA" id="ARBA00022900"/>
    </source>
</evidence>
<reference evidence="17 18" key="1">
    <citation type="journal article" date="2020" name="Nature">
        <title>Six reference-quality genomes reveal evolution of bat adaptations.</title>
        <authorList>
            <person name="Jebb D."/>
            <person name="Huang Z."/>
            <person name="Pippel M."/>
            <person name="Hughes G.M."/>
            <person name="Lavrichenko K."/>
            <person name="Devanna P."/>
            <person name="Winkler S."/>
            <person name="Jermiin L.S."/>
            <person name="Skirmuntt E.C."/>
            <person name="Katzourakis A."/>
            <person name="Burkitt-Gray L."/>
            <person name="Ray D.A."/>
            <person name="Sullivan K.A.M."/>
            <person name="Roscito J.G."/>
            <person name="Kirilenko B.M."/>
            <person name="Davalos L.M."/>
            <person name="Corthals A.P."/>
            <person name="Power M.L."/>
            <person name="Jones G."/>
            <person name="Ransome R.D."/>
            <person name="Dechmann D.K.N."/>
            <person name="Locatelli A.G."/>
            <person name="Puechmaille S.J."/>
            <person name="Fedrigo O."/>
            <person name="Jarvis E.D."/>
            <person name="Hiller M."/>
            <person name="Vernes S.C."/>
            <person name="Myers E.W."/>
            <person name="Teeling E.C."/>
        </authorList>
    </citation>
    <scope>NUCLEOTIDE SEQUENCE [LARGE SCALE GENOMIC DNA]</scope>
    <source>
        <strain evidence="17">Bat1K_MPI-CBG_1</strain>
    </source>
</reference>
<dbReference type="InterPro" id="IPR036669">
    <property type="entry name" value="Amyloid_Cu-bd_sf"/>
</dbReference>
<dbReference type="GO" id="GO:0016020">
    <property type="term" value="C:membrane"/>
    <property type="evidence" value="ECO:0007669"/>
    <property type="project" value="UniProtKB-SubCell"/>
</dbReference>
<proteinExistence type="inferred from homology"/>